<dbReference type="GO" id="GO:0006355">
    <property type="term" value="P:regulation of DNA-templated transcription"/>
    <property type="evidence" value="ECO:0007669"/>
    <property type="project" value="InterPro"/>
</dbReference>
<keyword evidence="6" id="KW-1185">Reference proteome</keyword>
<evidence type="ECO:0000256" key="3">
    <source>
        <dbReference type="ARBA" id="ARBA00029540"/>
    </source>
</evidence>
<feature type="domain" description="DNA binding HTH" evidence="4">
    <location>
        <begin position="56"/>
        <end position="96"/>
    </location>
</feature>
<dbReference type="InterPro" id="IPR050207">
    <property type="entry name" value="Trans_regulatory_Fis"/>
</dbReference>
<dbReference type="PANTHER" id="PTHR47918:SF1">
    <property type="entry name" value="DNA-BINDING PROTEIN FIS"/>
    <property type="match status" value="1"/>
</dbReference>
<gene>
    <name evidence="5" type="ORF">SAMN05421783_105193</name>
</gene>
<dbReference type="AlphaFoldDB" id="A0A1H2UNE9"/>
<dbReference type="PRINTS" id="PR01590">
    <property type="entry name" value="HTHFIS"/>
</dbReference>
<comment type="similarity">
    <text evidence="1">Belongs to the transcriptional regulatory Fis family.</text>
</comment>
<accession>A0A1H2UNE9</accession>
<evidence type="ECO:0000259" key="4">
    <source>
        <dbReference type="Pfam" id="PF02954"/>
    </source>
</evidence>
<dbReference type="PANTHER" id="PTHR47918">
    <property type="entry name" value="DNA-BINDING PROTEIN FIS"/>
    <property type="match status" value="1"/>
</dbReference>
<dbReference type="OrthoDB" id="9802388at2"/>
<evidence type="ECO:0000313" key="6">
    <source>
        <dbReference type="Proteomes" id="UP000198816"/>
    </source>
</evidence>
<dbReference type="GO" id="GO:0043565">
    <property type="term" value="F:sequence-specific DNA binding"/>
    <property type="evidence" value="ECO:0007669"/>
    <property type="project" value="InterPro"/>
</dbReference>
<evidence type="ECO:0000313" key="5">
    <source>
        <dbReference type="EMBL" id="SDW57610.1"/>
    </source>
</evidence>
<dbReference type="EMBL" id="FNNZ01000005">
    <property type="protein sequence ID" value="SDW57610.1"/>
    <property type="molecule type" value="Genomic_DNA"/>
</dbReference>
<organism evidence="5 6">
    <name type="scientific">Thiocapsa roseopersicina</name>
    <dbReference type="NCBI Taxonomy" id="1058"/>
    <lineage>
        <taxon>Bacteria</taxon>
        <taxon>Pseudomonadati</taxon>
        <taxon>Pseudomonadota</taxon>
        <taxon>Gammaproteobacteria</taxon>
        <taxon>Chromatiales</taxon>
        <taxon>Chromatiaceae</taxon>
        <taxon>Thiocapsa</taxon>
    </lineage>
</organism>
<dbReference type="InterPro" id="IPR009057">
    <property type="entry name" value="Homeodomain-like_sf"/>
</dbReference>
<evidence type="ECO:0000256" key="1">
    <source>
        <dbReference type="ARBA" id="ARBA00008559"/>
    </source>
</evidence>
<dbReference type="RefSeq" id="WP_093029842.1">
    <property type="nucleotide sequence ID" value="NZ_FNNZ01000005.1"/>
</dbReference>
<protein>
    <recommendedName>
        <fullName evidence="3">Putative Fis-like DNA-binding protein</fullName>
    </recommendedName>
</protein>
<evidence type="ECO:0000256" key="2">
    <source>
        <dbReference type="ARBA" id="ARBA00023125"/>
    </source>
</evidence>
<sequence>MNSVALDSVSAPTATGLQVVEADRTDPLSKCVQDALRFYLENMAGHDVVNLYALVLEEVERPMFETVLDHTNGNLSHAAKILGLTRATLRKRLAAYGIERAR</sequence>
<name>A0A1H2UNE9_THIRO</name>
<dbReference type="InterPro" id="IPR005412">
    <property type="entry name" value="Fis_DNA-bd"/>
</dbReference>
<reference evidence="6" key="1">
    <citation type="submission" date="2016-10" db="EMBL/GenBank/DDBJ databases">
        <authorList>
            <person name="Varghese N."/>
            <person name="Submissions S."/>
        </authorList>
    </citation>
    <scope>NUCLEOTIDE SEQUENCE [LARGE SCALE GENOMIC DNA]</scope>
    <source>
        <strain evidence="6">DSM 217</strain>
    </source>
</reference>
<dbReference type="Proteomes" id="UP000198816">
    <property type="component" value="Unassembled WGS sequence"/>
</dbReference>
<proteinExistence type="inferred from homology"/>
<dbReference type="SUPFAM" id="SSF46689">
    <property type="entry name" value="Homeodomain-like"/>
    <property type="match status" value="1"/>
</dbReference>
<dbReference type="Gene3D" id="1.10.10.60">
    <property type="entry name" value="Homeodomain-like"/>
    <property type="match status" value="1"/>
</dbReference>
<dbReference type="InterPro" id="IPR002197">
    <property type="entry name" value="HTH_Fis"/>
</dbReference>
<dbReference type="Pfam" id="PF02954">
    <property type="entry name" value="HTH_8"/>
    <property type="match status" value="1"/>
</dbReference>
<dbReference type="PRINTS" id="PR01591">
    <property type="entry name" value="DNABINDNGFIS"/>
</dbReference>
<dbReference type="STRING" id="1058.SAMN05421783_105193"/>
<keyword evidence="2" id="KW-0238">DNA-binding</keyword>